<dbReference type="RefSeq" id="WP_023558193.1">
    <property type="nucleotide sequence ID" value="NZ_KI629785.1"/>
</dbReference>
<organism evidence="2 3">
    <name type="scientific">Brevibacillus panacihumi W25</name>
    <dbReference type="NCBI Taxonomy" id="1408254"/>
    <lineage>
        <taxon>Bacteria</taxon>
        <taxon>Bacillati</taxon>
        <taxon>Bacillota</taxon>
        <taxon>Bacilli</taxon>
        <taxon>Bacillales</taxon>
        <taxon>Paenibacillaceae</taxon>
        <taxon>Brevibacillus</taxon>
    </lineage>
</organism>
<dbReference type="Proteomes" id="UP000017973">
    <property type="component" value="Unassembled WGS sequence"/>
</dbReference>
<dbReference type="Gene3D" id="3.40.50.10540">
    <property type="entry name" value="Crotonobetainyl-coa:carnitine coa-transferase, domain 1"/>
    <property type="match status" value="1"/>
</dbReference>
<dbReference type="SUPFAM" id="SSF89796">
    <property type="entry name" value="CoA-transferase family III (CaiB/BaiF)"/>
    <property type="match status" value="1"/>
</dbReference>
<evidence type="ECO:0000313" key="3">
    <source>
        <dbReference type="Proteomes" id="UP000017973"/>
    </source>
</evidence>
<dbReference type="PANTHER" id="PTHR48207">
    <property type="entry name" value="SUCCINATE--HYDROXYMETHYLGLUTARATE COA-TRANSFERASE"/>
    <property type="match status" value="1"/>
</dbReference>
<reference evidence="2 3" key="1">
    <citation type="journal article" date="2014" name="Genome Announc.">
        <title>Draft Genome Sequence of Brevibacillus panacihumi Strain W25, a Halotolerant Hydrocarbon-Degrading Bacterium.</title>
        <authorList>
            <person name="Wang X."/>
            <person name="Jin D."/>
            <person name="Zhou L."/>
            <person name="Wu L."/>
            <person name="An W."/>
            <person name="Chen Y."/>
            <person name="Zhao L."/>
        </authorList>
    </citation>
    <scope>NUCLEOTIDE SEQUENCE [LARGE SCALE GENOMIC DNA]</scope>
    <source>
        <strain evidence="2 3">W25</strain>
    </source>
</reference>
<dbReference type="GO" id="GO:0008410">
    <property type="term" value="F:CoA-transferase activity"/>
    <property type="evidence" value="ECO:0007669"/>
    <property type="project" value="TreeGrafter"/>
</dbReference>
<dbReference type="AlphaFoldDB" id="V6M4E1"/>
<sequence>MNENSGRLPLQDIRILDASTMLAAPWASTFLADYGAQVIKIEHPEFGDHARRYGKQKEGIPLLWKTLNRNKKGITLNLSKPQGQELFKKLVAQVDVVVENYRPGTFEKWNLGWDVLSAINPSLIMLRTTGFGQSGPYASRAGFGTVAEGMSGFTSVNGSADGPPTLPGMALADGVSGAFGALSLMIALHERANNPEKKGQCIDISLYEPLMRFLEPHIVAYDQLGIIASRVGNGSLSVAPRNAYQTKEGRWVALSGAAQSITENLFKAIGREDLLTDPRFATNELRLKHVEELDAIIGGWIRERELDEVLEILHGSGAVVGPMYDVSQLDQDPHFHYRESFVTLQDEELGEMRVPNVVAKFSRTPGRVISRGPKHGEHNLEVYRDWLSLSDQELEALKKDRII</sequence>
<dbReference type="PANTHER" id="PTHR48207:SF3">
    <property type="entry name" value="SUCCINATE--HYDROXYMETHYLGLUTARATE COA-TRANSFERASE"/>
    <property type="match status" value="1"/>
</dbReference>
<evidence type="ECO:0000256" key="1">
    <source>
        <dbReference type="ARBA" id="ARBA00022679"/>
    </source>
</evidence>
<dbReference type="STRING" id="1408254.T458_22065"/>
<dbReference type="Gene3D" id="3.30.1540.10">
    <property type="entry name" value="formyl-coa transferase, domain 3"/>
    <property type="match status" value="1"/>
</dbReference>
<keyword evidence="3" id="KW-1185">Reference proteome</keyword>
<dbReference type="OrthoDB" id="9797653at2"/>
<dbReference type="Pfam" id="PF02515">
    <property type="entry name" value="CoA_transf_3"/>
    <property type="match status" value="1"/>
</dbReference>
<dbReference type="EMBL" id="AYJU01000017">
    <property type="protein sequence ID" value="EST53491.1"/>
    <property type="molecule type" value="Genomic_DNA"/>
</dbReference>
<keyword evidence="1 2" id="KW-0808">Transferase</keyword>
<dbReference type="PATRIC" id="fig|1408254.3.peg.4335"/>
<dbReference type="InterPro" id="IPR050483">
    <property type="entry name" value="CoA-transferase_III_domain"/>
</dbReference>
<name>V6M4E1_9BACL</name>
<dbReference type="eggNOG" id="COG1804">
    <property type="taxonomic scope" value="Bacteria"/>
</dbReference>
<accession>V6M4E1</accession>
<dbReference type="InterPro" id="IPR044855">
    <property type="entry name" value="CoA-Trfase_III_dom3_sf"/>
</dbReference>
<proteinExistence type="predicted"/>
<evidence type="ECO:0000313" key="2">
    <source>
        <dbReference type="EMBL" id="EST53491.1"/>
    </source>
</evidence>
<gene>
    <name evidence="2" type="ORF">T458_22065</name>
</gene>
<protein>
    <submittedName>
        <fullName evidence="2">Acyl-CoA transferase</fullName>
    </submittedName>
</protein>
<dbReference type="HOGENOM" id="CLU_033975_2_0_9"/>
<dbReference type="InterPro" id="IPR023606">
    <property type="entry name" value="CoA-Trfase_III_dom_1_sf"/>
</dbReference>
<dbReference type="InterPro" id="IPR003673">
    <property type="entry name" value="CoA-Trfase_fam_III"/>
</dbReference>
<comment type="caution">
    <text evidence="2">The sequence shown here is derived from an EMBL/GenBank/DDBJ whole genome shotgun (WGS) entry which is preliminary data.</text>
</comment>